<dbReference type="InterPro" id="IPR005196">
    <property type="entry name" value="Glyco_hydro_65_N"/>
</dbReference>
<feature type="domain" description="Glycoside hydrolase family 65 C-terminal" evidence="3">
    <location>
        <begin position="1143"/>
        <end position="1202"/>
    </location>
</feature>
<dbReference type="SUPFAM" id="SSF48208">
    <property type="entry name" value="Six-hairpin glycosidases"/>
    <property type="match status" value="1"/>
</dbReference>
<gene>
    <name evidence="5" type="ORF">NCTC10437_03576</name>
</gene>
<dbReference type="InterPro" id="IPR006379">
    <property type="entry name" value="HAD-SF_hydro_IIB"/>
</dbReference>
<dbReference type="Pfam" id="PF03633">
    <property type="entry name" value="Glyco_hydro_65C"/>
    <property type="match status" value="1"/>
</dbReference>
<dbReference type="GO" id="GO:0016757">
    <property type="term" value="F:glycosyltransferase activity"/>
    <property type="evidence" value="ECO:0007669"/>
    <property type="project" value="UniProtKB-ARBA"/>
</dbReference>
<dbReference type="FunFam" id="1.50.10.10:FF:000053">
    <property type="entry name" value="Putative glycosyl hydrolase"/>
    <property type="match status" value="1"/>
</dbReference>
<dbReference type="STRING" id="1791.GCA_001049355_03125"/>
<evidence type="ECO:0000256" key="1">
    <source>
        <dbReference type="ARBA" id="ARBA00023295"/>
    </source>
</evidence>
<dbReference type="CDD" id="cd01627">
    <property type="entry name" value="HAD_TPP"/>
    <property type="match status" value="1"/>
</dbReference>
<dbReference type="PANTHER" id="PTHR11051:SF8">
    <property type="entry name" value="PROTEIN-GLUCOSYLGALACTOSYLHYDROXYLYSINE GLUCOSIDASE"/>
    <property type="match status" value="1"/>
</dbReference>
<organism evidence="5 6">
    <name type="scientific">Mycolicibacterium aurum</name>
    <name type="common">Mycobacterium aurum</name>
    <dbReference type="NCBI Taxonomy" id="1791"/>
    <lineage>
        <taxon>Bacteria</taxon>
        <taxon>Bacillati</taxon>
        <taxon>Actinomycetota</taxon>
        <taxon>Actinomycetes</taxon>
        <taxon>Mycobacteriales</taxon>
        <taxon>Mycobacteriaceae</taxon>
        <taxon>Mycolicibacterium</taxon>
    </lineage>
</organism>
<protein>
    <submittedName>
        <fullName evidence="5">Trehalose 6-phosphatase</fullName>
        <ecNumber evidence="5">3.1.3.12</ecNumber>
        <ecNumber evidence="5">3.2.1.-</ecNumber>
    </submittedName>
</protein>
<dbReference type="InterPro" id="IPR003337">
    <property type="entry name" value="Trehalose_PPase"/>
</dbReference>
<dbReference type="InterPro" id="IPR012341">
    <property type="entry name" value="6hp_glycosidase-like_sf"/>
</dbReference>
<accession>A0A448IVT5</accession>
<dbReference type="InterPro" id="IPR008928">
    <property type="entry name" value="6-hairpin_glycosidase_sf"/>
</dbReference>
<evidence type="ECO:0000313" key="6">
    <source>
        <dbReference type="Proteomes" id="UP000279306"/>
    </source>
</evidence>
<dbReference type="AlphaFoldDB" id="A0A448IVT5"/>
<dbReference type="Gene3D" id="2.60.420.10">
    <property type="entry name" value="Maltose phosphorylase, domain 3"/>
    <property type="match status" value="1"/>
</dbReference>
<dbReference type="EC" id="3.1.3.12" evidence="5"/>
<dbReference type="InterPro" id="IPR011013">
    <property type="entry name" value="Gal_mutarotase_sf_dom"/>
</dbReference>
<dbReference type="InterPro" id="IPR023214">
    <property type="entry name" value="HAD_sf"/>
</dbReference>
<dbReference type="EC" id="3.2.1.-" evidence="5"/>
<evidence type="ECO:0000259" key="3">
    <source>
        <dbReference type="Pfam" id="PF03633"/>
    </source>
</evidence>
<keyword evidence="1 5" id="KW-0326">Glycosidase</keyword>
<proteinExistence type="predicted"/>
<dbReference type="SUPFAM" id="SSF74650">
    <property type="entry name" value="Galactose mutarotase-like"/>
    <property type="match status" value="1"/>
</dbReference>
<dbReference type="Pfam" id="PF03632">
    <property type="entry name" value="Glyco_hydro_65m"/>
    <property type="match status" value="1"/>
</dbReference>
<dbReference type="Gene3D" id="2.70.98.40">
    <property type="entry name" value="Glycoside hydrolase, family 65, N-terminal domain"/>
    <property type="match status" value="1"/>
</dbReference>
<feature type="domain" description="Glycoside hydrolase family 65 central catalytic" evidence="2">
    <location>
        <begin position="738"/>
        <end position="1132"/>
    </location>
</feature>
<evidence type="ECO:0000259" key="4">
    <source>
        <dbReference type="Pfam" id="PF03636"/>
    </source>
</evidence>
<evidence type="ECO:0000259" key="2">
    <source>
        <dbReference type="Pfam" id="PF03632"/>
    </source>
</evidence>
<sequence>MRLPVFIDPRDHDALIIELGSLPSGSAEGRGYHRATAFVRELQAAGLRTAVFCAGSACTVSLAAAGLQDVFEVEVDGSAVDAAVRLDIPVQRCALIDHTTEGIRAARAGGFGLILGVAADGAADELLQAGADAVVPDVVAVNVRGGYPSVATLPDALASYDEVACLAATRKPVVLLDFDGTISTIVNDPATAELLPQAAEVITDLAARCPVAVLSGRSLDDVRARVGISAVWYGGNHGVELASPDGAVHQNPHAVAASQELRAVLPELESRLATVAGVCIEDKHFAIAVHYRNVAADDVGTVVAAVRAIGHSRRLRVTQGRMVLDLRSEIDWDKGRAVNWILNRIDGSDLILPIFIGDDSTDEDAFDALRHTGIGIAVRQGVSDNRRSAARFSLADPEAVCAFLTRLTGQLREQGDEEDDPWTLVFDGYDPHAERLREALCTNGNGFMAIRGAAPETAAGEFHYPGLYVAGVYNRLTDTVAGTPVDNESLVNLPNWLPATFRIDGGSWFDIDTAHVSSYRLSLDLRRATWIRDFVIRDELGRSTAVTQQRFVSMRHPHIAAMTMTVRALDWSGLLEMRSTVDGGVTNAGVERYRELSSHHLRVNQMREIDDDAVLLAAETTQSRIRIAVAVKNTMRCVGPVGDELEVRRRPDIGDYRIGHDFTVDMTAGHSAVLEKVACIYTSRDHAVSEAVDAAVAELARVPRFAELQHAHQLSWAHLWERFTIDVGHDAGTLRIARLHQLHLLQTLSPHTADLDVGVPARGLHGEAYRGHVFWDELFVFPVTNLRMPEVTRTLLMYRYRRLAEARRAAQERGYRGAMFPWQSGSNGREESQRVHLNPRSGRWNPDASARAHHVGIAVAYNTWQYYQVTGDSGFLIDYGAEMLVDIARFWVSLARFDDSRNRYVITGVIGPDEFHSGYPGRDYDGIDNNAYTNVMAVWVIMRALEALERMPMSYRLALLETLDIGDDELVRWEDVSRRMFVPFHDGVISQFEGYEHLRELDWDGYRSRYDNLQRLDRILEAEQDSVNNYKAAKQADTLMLFYLLSADELYELFGRLGYSLTPDQIPATIDYYRSRTSHGSTLSSVVHAWVTARGNRTEAMRYFTQALASDVVDIQRGTTAEGIHLAAMAGSTDLLQRCFTGLEIRRDRIVVGPLWPESLGELAFPFRYRGHRLQLRVIGRSATLSAEPSDAPPVTVECRGQCRTLVAGGTVEFTQ</sequence>
<dbReference type="InterPro" id="IPR005195">
    <property type="entry name" value="Glyco_hydro_65_M"/>
</dbReference>
<dbReference type="PANTHER" id="PTHR11051">
    <property type="entry name" value="GLYCOSYL HYDROLASE-RELATED"/>
    <property type="match status" value="1"/>
</dbReference>
<dbReference type="InterPro" id="IPR037018">
    <property type="entry name" value="GH65_N"/>
</dbReference>
<dbReference type="Proteomes" id="UP000279306">
    <property type="component" value="Chromosome"/>
</dbReference>
<dbReference type="GO" id="GO:0005992">
    <property type="term" value="P:trehalose biosynthetic process"/>
    <property type="evidence" value="ECO:0007669"/>
    <property type="project" value="InterPro"/>
</dbReference>
<dbReference type="GO" id="GO:0004553">
    <property type="term" value="F:hydrolase activity, hydrolyzing O-glycosyl compounds"/>
    <property type="evidence" value="ECO:0007669"/>
    <property type="project" value="TreeGrafter"/>
</dbReference>
<reference evidence="5 6" key="1">
    <citation type="submission" date="2018-12" db="EMBL/GenBank/DDBJ databases">
        <authorList>
            <consortium name="Pathogen Informatics"/>
        </authorList>
    </citation>
    <scope>NUCLEOTIDE SEQUENCE [LARGE SCALE GENOMIC DNA]</scope>
    <source>
        <strain evidence="5 6">NCTC10437</strain>
    </source>
</reference>
<dbReference type="RefSeq" id="WP_048633014.1">
    <property type="nucleotide sequence ID" value="NZ_CVQQ01000009.1"/>
</dbReference>
<keyword evidence="5" id="KW-0378">Hydrolase</keyword>
<dbReference type="GO" id="GO:0004805">
    <property type="term" value="F:trehalose-phosphatase activity"/>
    <property type="evidence" value="ECO:0007669"/>
    <property type="project" value="UniProtKB-EC"/>
</dbReference>
<name>A0A448IVT5_MYCAU</name>
<dbReference type="InterPro" id="IPR005194">
    <property type="entry name" value="Glyco_hydro_65_C"/>
</dbReference>
<keyword evidence="6" id="KW-1185">Reference proteome</keyword>
<dbReference type="Pfam" id="PF02358">
    <property type="entry name" value="Trehalose_PPase"/>
    <property type="match status" value="1"/>
</dbReference>
<dbReference type="InterPro" id="IPR036412">
    <property type="entry name" value="HAD-like_sf"/>
</dbReference>
<dbReference type="SUPFAM" id="SSF56784">
    <property type="entry name" value="HAD-like"/>
    <property type="match status" value="2"/>
</dbReference>
<dbReference type="EMBL" id="LR134356">
    <property type="protein sequence ID" value="VEG56550.1"/>
    <property type="molecule type" value="Genomic_DNA"/>
</dbReference>
<dbReference type="Pfam" id="PF03636">
    <property type="entry name" value="Glyco_hydro_65N"/>
    <property type="match status" value="1"/>
</dbReference>
<dbReference type="GO" id="GO:0030246">
    <property type="term" value="F:carbohydrate binding"/>
    <property type="evidence" value="ECO:0007669"/>
    <property type="project" value="InterPro"/>
</dbReference>
<dbReference type="Gene3D" id="1.50.10.10">
    <property type="match status" value="1"/>
</dbReference>
<dbReference type="NCBIfam" id="TIGR01484">
    <property type="entry name" value="HAD-SF-IIB"/>
    <property type="match status" value="1"/>
</dbReference>
<dbReference type="NCBIfam" id="TIGR00685">
    <property type="entry name" value="T6PP"/>
    <property type="match status" value="1"/>
</dbReference>
<dbReference type="KEGG" id="mauu:NCTC10437_03576"/>
<evidence type="ECO:0000313" key="5">
    <source>
        <dbReference type="EMBL" id="VEG56550.1"/>
    </source>
</evidence>
<dbReference type="Gene3D" id="3.30.70.1020">
    <property type="entry name" value="Trehalose-6-phosphate phosphatase related protein, domain 2"/>
    <property type="match status" value="1"/>
</dbReference>
<dbReference type="Gene3D" id="3.40.50.1000">
    <property type="entry name" value="HAD superfamily/HAD-like"/>
    <property type="match status" value="2"/>
</dbReference>
<feature type="domain" description="Glycoside hydrolase family 65 N-terminal" evidence="4">
    <location>
        <begin position="427"/>
        <end position="684"/>
    </location>
</feature>